<sequence length="613" mass="68568">MPDVEGSTVTNPSLILCSPMLEDSGEYVCCVVNKYGTACSQPIRLNVTGGVPEIHIQCNEYETCYGCQIVLECSFESKIPCNDVYWLKCANNRTTEIRSEMMNVEGSTVTNPSLILCSPLLEDSGEYVCCVVNKCGTACSQPIRLNVTGGVPKVHIQSNTYETCYGYRIVLECSFESKIPCNDVYWLKCVNNRTTEIRSEMQDVEGSTVTNPSLILCSPMFEDSGEYVCCVVNKCGTSCSKPIKLNVTGGVPEIHIQSNNYETFYHSQIVLECTFESKIPCNDVYWLKCANNRTTEIRSEMLNVEGSTVTHPSLILCSPIIEDSGEYVCCVGNTCGIAYSQPIILNVIGDIPEFKQEEEFHYAESGDNMRVSCKIFANPPCQKLVWKKWEDNGFTTIYTDSKTYPQENLIFSSLIIENVTGADTGEYYCFATNELGTSRSSPFYFDVNTGTAGYQSPVTADQKDGLPVVLLLFCSGNRRPEGRVTSRLVIVLFTSVNRRPEGRVTSRFVIVLFTSVNRRPEGRVTSRCVIVLFTFVNRRPEGRVTSRCVIVLFTSVNRRPEGRVTSRVIVLFTFVNRRPEGRVTSRCVIVLFISVNRRPEGRVTRSRSICVIK</sequence>
<dbReference type="InterPro" id="IPR050958">
    <property type="entry name" value="Cell_Adh-Cytoskel_Orgn"/>
</dbReference>
<dbReference type="GO" id="GO:0008046">
    <property type="term" value="F:axon guidance receptor activity"/>
    <property type="evidence" value="ECO:0007669"/>
    <property type="project" value="TreeGrafter"/>
</dbReference>
<dbReference type="SUPFAM" id="SSF48726">
    <property type="entry name" value="Immunoglobulin"/>
    <property type="match status" value="5"/>
</dbReference>
<keyword evidence="1" id="KW-0732">Signal</keyword>
<dbReference type="GO" id="GO:0005886">
    <property type="term" value="C:plasma membrane"/>
    <property type="evidence" value="ECO:0007669"/>
    <property type="project" value="TreeGrafter"/>
</dbReference>
<keyword evidence="5" id="KW-1185">Reference proteome</keyword>
<accession>A0A6J8B003</accession>
<dbReference type="Pfam" id="PF13927">
    <property type="entry name" value="Ig_3"/>
    <property type="match status" value="1"/>
</dbReference>
<evidence type="ECO:0000313" key="4">
    <source>
        <dbReference type="EMBL" id="CAC5376433.1"/>
    </source>
</evidence>
<dbReference type="Proteomes" id="UP000507470">
    <property type="component" value="Unassembled WGS sequence"/>
</dbReference>
<dbReference type="GO" id="GO:0050808">
    <property type="term" value="P:synapse organization"/>
    <property type="evidence" value="ECO:0007669"/>
    <property type="project" value="TreeGrafter"/>
</dbReference>
<dbReference type="GO" id="GO:0043025">
    <property type="term" value="C:neuronal cell body"/>
    <property type="evidence" value="ECO:0007669"/>
    <property type="project" value="TreeGrafter"/>
</dbReference>
<feature type="domain" description="Ig-like" evidence="3">
    <location>
        <begin position="252"/>
        <end position="333"/>
    </location>
</feature>
<feature type="domain" description="Ig-like" evidence="3">
    <location>
        <begin position="352"/>
        <end position="448"/>
    </location>
</feature>
<dbReference type="InterPro" id="IPR036179">
    <property type="entry name" value="Ig-like_dom_sf"/>
</dbReference>
<evidence type="ECO:0000313" key="5">
    <source>
        <dbReference type="Proteomes" id="UP000507470"/>
    </source>
</evidence>
<gene>
    <name evidence="4" type="ORF">MCOR_13079</name>
</gene>
<evidence type="ECO:0000256" key="2">
    <source>
        <dbReference type="ARBA" id="ARBA00023157"/>
    </source>
</evidence>
<organism evidence="4 5">
    <name type="scientific">Mytilus coruscus</name>
    <name type="common">Sea mussel</name>
    <dbReference type="NCBI Taxonomy" id="42192"/>
    <lineage>
        <taxon>Eukaryota</taxon>
        <taxon>Metazoa</taxon>
        <taxon>Spiralia</taxon>
        <taxon>Lophotrochozoa</taxon>
        <taxon>Mollusca</taxon>
        <taxon>Bivalvia</taxon>
        <taxon>Autobranchia</taxon>
        <taxon>Pteriomorphia</taxon>
        <taxon>Mytilida</taxon>
        <taxon>Mytiloidea</taxon>
        <taxon>Mytilidae</taxon>
        <taxon>Mytilinae</taxon>
        <taxon>Mytilus</taxon>
    </lineage>
</organism>
<protein>
    <recommendedName>
        <fullName evidence="3">Ig-like domain-containing protein</fullName>
    </recommendedName>
</protein>
<dbReference type="PROSITE" id="PS50835">
    <property type="entry name" value="IG_LIKE"/>
    <property type="match status" value="4"/>
</dbReference>
<evidence type="ECO:0000256" key="1">
    <source>
        <dbReference type="ARBA" id="ARBA00022729"/>
    </source>
</evidence>
<name>A0A6J8B003_MYTCO</name>
<evidence type="ECO:0000259" key="3">
    <source>
        <dbReference type="PROSITE" id="PS50835"/>
    </source>
</evidence>
<dbReference type="Gene3D" id="2.60.40.10">
    <property type="entry name" value="Immunoglobulins"/>
    <property type="match status" value="4"/>
</dbReference>
<dbReference type="PANTHER" id="PTHR45080:SF8">
    <property type="entry name" value="IG-LIKE DOMAIN-CONTAINING PROTEIN"/>
    <property type="match status" value="1"/>
</dbReference>
<dbReference type="AlphaFoldDB" id="A0A6J8B003"/>
<dbReference type="GO" id="GO:0007156">
    <property type="term" value="P:homophilic cell adhesion via plasma membrane adhesion molecules"/>
    <property type="evidence" value="ECO:0007669"/>
    <property type="project" value="TreeGrafter"/>
</dbReference>
<feature type="domain" description="Ig-like" evidence="3">
    <location>
        <begin position="152"/>
        <end position="248"/>
    </location>
</feature>
<dbReference type="GO" id="GO:0030424">
    <property type="term" value="C:axon"/>
    <property type="evidence" value="ECO:0007669"/>
    <property type="project" value="TreeGrafter"/>
</dbReference>
<dbReference type="OrthoDB" id="6250964at2759"/>
<keyword evidence="2" id="KW-1015">Disulfide bond</keyword>
<dbReference type="SMART" id="SM00409">
    <property type="entry name" value="IG"/>
    <property type="match status" value="4"/>
</dbReference>
<dbReference type="PANTHER" id="PTHR45080">
    <property type="entry name" value="CONTACTIN 5"/>
    <property type="match status" value="1"/>
</dbReference>
<proteinExistence type="predicted"/>
<dbReference type="InterPro" id="IPR013783">
    <property type="entry name" value="Ig-like_fold"/>
</dbReference>
<dbReference type="InterPro" id="IPR003599">
    <property type="entry name" value="Ig_sub"/>
</dbReference>
<reference evidence="4 5" key="1">
    <citation type="submission" date="2020-06" db="EMBL/GenBank/DDBJ databases">
        <authorList>
            <person name="Li R."/>
            <person name="Bekaert M."/>
        </authorList>
    </citation>
    <scope>NUCLEOTIDE SEQUENCE [LARGE SCALE GENOMIC DNA]</scope>
    <source>
        <strain evidence="5">wild</strain>
    </source>
</reference>
<dbReference type="EMBL" id="CACVKT020002187">
    <property type="protein sequence ID" value="CAC5376433.1"/>
    <property type="molecule type" value="Genomic_DNA"/>
</dbReference>
<feature type="domain" description="Ig-like" evidence="3">
    <location>
        <begin position="52"/>
        <end position="148"/>
    </location>
</feature>
<dbReference type="InterPro" id="IPR007110">
    <property type="entry name" value="Ig-like_dom"/>
</dbReference>